<gene>
    <name evidence="2" type="ORF">PM3016_896</name>
</gene>
<protein>
    <recommendedName>
        <fullName evidence="4">SAF domain-containing protein</fullName>
    </recommendedName>
</protein>
<dbReference type="CDD" id="cd11614">
    <property type="entry name" value="SAF_CpaB_FlgA_like"/>
    <property type="match status" value="1"/>
</dbReference>
<dbReference type="STRING" id="1116391.PM3016_896"/>
<dbReference type="KEGG" id="pmq:PM3016_896"/>
<feature type="region of interest" description="Disordered" evidence="1">
    <location>
        <begin position="258"/>
        <end position="308"/>
    </location>
</feature>
<feature type="compositionally biased region" description="Low complexity" evidence="1">
    <location>
        <begin position="285"/>
        <end position="302"/>
    </location>
</feature>
<evidence type="ECO:0008006" key="4">
    <source>
        <dbReference type="Google" id="ProtNLM"/>
    </source>
</evidence>
<reference evidence="2 3" key="1">
    <citation type="journal article" date="2012" name="J. Bacteriol.">
        <title>Complete Genome Sequence of Paenibacillus mucilaginosus 3016, a Bacterium Functional as Microbial Fertilizer.</title>
        <authorList>
            <person name="Ma M."/>
            <person name="Wang Z."/>
            <person name="Li L."/>
            <person name="Jiang X."/>
            <person name="Guan D."/>
            <person name="Cao F."/>
            <person name="Chen H."/>
            <person name="Wang X."/>
            <person name="Shen D."/>
            <person name="Du B."/>
            <person name="Li J."/>
        </authorList>
    </citation>
    <scope>NUCLEOTIDE SEQUENCE [LARGE SCALE GENOMIC DNA]</scope>
    <source>
        <strain evidence="2 3">3016</strain>
    </source>
</reference>
<dbReference type="EMBL" id="CP003235">
    <property type="protein sequence ID" value="AFC27840.1"/>
    <property type="molecule type" value="Genomic_DNA"/>
</dbReference>
<sequence length="308" mass="32735">MQKAWIAGTLGCLLMGGSVTGYWHFMKHTEFRVQTMETVKPVRMLHSGEVVQASLLRKEIIPVAAHQADAVTRMEDVIGKTVLVPLASSEELVAWKLDDRRMVPGEGERYFSFRTDAAANVNNMVRRGDRVDVWVEFDQPKGVATPGGALYTVGAVKIIEGLPVTGVKTPEGVEVTDTGGLEAVVEPARSQYREARSKAAGKPELNTYIMSDEVFEAYSLGGMGGRIKLALPDLTAPAGASGTVTPLFRQLKEADAFTKTKPQVRLNGEPDPGHMTGAAGGGAKAGAEAAPASPAGSPVPQAKEVNPQ</sequence>
<proteinExistence type="predicted"/>
<organism evidence="2 3">
    <name type="scientific">Paenibacillus mucilaginosus 3016</name>
    <dbReference type="NCBI Taxonomy" id="1116391"/>
    <lineage>
        <taxon>Bacteria</taxon>
        <taxon>Bacillati</taxon>
        <taxon>Bacillota</taxon>
        <taxon>Bacilli</taxon>
        <taxon>Bacillales</taxon>
        <taxon>Paenibacillaceae</taxon>
        <taxon>Paenibacillus</taxon>
    </lineage>
</organism>
<evidence type="ECO:0000256" key="1">
    <source>
        <dbReference type="SAM" id="MobiDB-lite"/>
    </source>
</evidence>
<dbReference type="HOGENOM" id="CLU_902666_0_0_9"/>
<dbReference type="Proteomes" id="UP000007523">
    <property type="component" value="Chromosome"/>
</dbReference>
<dbReference type="RefSeq" id="WP_014368594.1">
    <property type="nucleotide sequence ID" value="NC_016935.1"/>
</dbReference>
<accession>H6N994</accession>
<evidence type="ECO:0000313" key="2">
    <source>
        <dbReference type="EMBL" id="AFC27840.1"/>
    </source>
</evidence>
<name>H6N994_9BACL</name>
<dbReference type="AlphaFoldDB" id="H6N994"/>
<keyword evidence="3" id="KW-1185">Reference proteome</keyword>
<evidence type="ECO:0000313" key="3">
    <source>
        <dbReference type="Proteomes" id="UP000007523"/>
    </source>
</evidence>